<dbReference type="RefSeq" id="WP_407032198.1">
    <property type="nucleotide sequence ID" value="NZ_JAQGEF010000018.1"/>
</dbReference>
<keyword evidence="3" id="KW-1185">Reference proteome</keyword>
<dbReference type="PROSITE" id="PS51257">
    <property type="entry name" value="PROKAR_LIPOPROTEIN"/>
    <property type="match status" value="1"/>
</dbReference>
<name>A0ABT4UM82_9BACT</name>
<sequence length="452" mass="51233">MKLKNLNLFSKLLLVVLLFSYACNKHSEYQENDVRSVEILKNEIKHFLLAERLKSSQQDSNIIDSISNVIDYSSIKSEMVNGKRILTIGFTNESILEENASLKKVLFYLKDNKIESALIVKLTSNSHKRFLSENFLEISYLKNKSFIGEIELFSLKNKFIAAYGVENYKLLYVKSLSFKSLKSNRNNVRSIDHDLVCTEWYLVTTYYYSDNTQEETRVYLYTTCESGGGGEYGVPGSSTEIIINNPCKQVDSLKNDTSFIAKMKNLRDSTISANEKGFFMKRNSNGTYSYSPFTGIKGNSFIDIDIAALTSPISGYIHSHFTGLYSIFSGSDIRTIYDLYNANKIDNINNFFIGLVTSSTAYILKVTDPVAFQQFGNKYFSNDVSFQLFEYIYSNAYYISEHNPASQNEANFINLLKTSNSGLKLFSGTNTFDAWTLKGIDASNNLINATCN</sequence>
<proteinExistence type="predicted"/>
<dbReference type="Proteomes" id="UP001210231">
    <property type="component" value="Unassembled WGS sequence"/>
</dbReference>
<evidence type="ECO:0000256" key="1">
    <source>
        <dbReference type="SAM" id="SignalP"/>
    </source>
</evidence>
<evidence type="ECO:0000313" key="3">
    <source>
        <dbReference type="Proteomes" id="UP001210231"/>
    </source>
</evidence>
<comment type="caution">
    <text evidence="2">The sequence shown here is derived from an EMBL/GenBank/DDBJ whole genome shotgun (WGS) entry which is preliminary data.</text>
</comment>
<feature type="chain" id="PRO_5047412292" description="Lipoprotein" evidence="1">
    <location>
        <begin position="23"/>
        <end position="452"/>
    </location>
</feature>
<dbReference type="EMBL" id="JAQGEF010000018">
    <property type="protein sequence ID" value="MDA3615870.1"/>
    <property type="molecule type" value="Genomic_DNA"/>
</dbReference>
<evidence type="ECO:0000313" key="2">
    <source>
        <dbReference type="EMBL" id="MDA3615870.1"/>
    </source>
</evidence>
<feature type="signal peptide" evidence="1">
    <location>
        <begin position="1"/>
        <end position="22"/>
    </location>
</feature>
<protein>
    <recommendedName>
        <fullName evidence="4">Lipoprotein</fullName>
    </recommendedName>
</protein>
<reference evidence="2 3" key="1">
    <citation type="submission" date="2022-12" db="EMBL/GenBank/DDBJ databases">
        <title>Chitinophagaceae gen. sp. nov., a new member of the family Chitinophagaceae, isolated from soil in a chemical factory.</title>
        <authorList>
            <person name="Ke Z."/>
        </authorList>
    </citation>
    <scope>NUCLEOTIDE SEQUENCE [LARGE SCALE GENOMIC DNA]</scope>
    <source>
        <strain evidence="2 3">LY-5</strain>
    </source>
</reference>
<gene>
    <name evidence="2" type="ORF">O3P16_13705</name>
</gene>
<keyword evidence="1" id="KW-0732">Signal</keyword>
<accession>A0ABT4UM82</accession>
<organism evidence="2 3">
    <name type="scientific">Polluticaenibacter yanchengensis</name>
    <dbReference type="NCBI Taxonomy" id="3014562"/>
    <lineage>
        <taxon>Bacteria</taxon>
        <taxon>Pseudomonadati</taxon>
        <taxon>Bacteroidota</taxon>
        <taxon>Chitinophagia</taxon>
        <taxon>Chitinophagales</taxon>
        <taxon>Chitinophagaceae</taxon>
        <taxon>Polluticaenibacter</taxon>
    </lineage>
</organism>
<evidence type="ECO:0008006" key="4">
    <source>
        <dbReference type="Google" id="ProtNLM"/>
    </source>
</evidence>